<evidence type="ECO:0000313" key="11">
    <source>
        <dbReference type="EMBL" id="CAI8933161.1"/>
    </source>
</evidence>
<dbReference type="Pfam" id="PF01103">
    <property type="entry name" value="Omp85"/>
    <property type="match status" value="1"/>
</dbReference>
<dbReference type="Pfam" id="PF07244">
    <property type="entry name" value="POTRA"/>
    <property type="match status" value="5"/>
</dbReference>
<proteinExistence type="inferred from homology"/>
<evidence type="ECO:0000256" key="9">
    <source>
        <dbReference type="NCBIfam" id="TIGR03303"/>
    </source>
</evidence>
<comment type="subunit">
    <text evidence="8">Part of the Bam complex.</text>
</comment>
<keyword evidence="3 8" id="KW-0812">Transmembrane</keyword>
<dbReference type="EMBL" id="OX458333">
    <property type="protein sequence ID" value="CAI8933161.1"/>
    <property type="molecule type" value="Genomic_DNA"/>
</dbReference>
<dbReference type="InterPro" id="IPR034746">
    <property type="entry name" value="POTRA"/>
</dbReference>
<comment type="similarity">
    <text evidence="8">Belongs to the BamA family.</text>
</comment>
<dbReference type="Proteomes" id="UP001162030">
    <property type="component" value="Chromosome"/>
</dbReference>
<keyword evidence="4 8" id="KW-0732">Signal</keyword>
<dbReference type="PROSITE" id="PS51779">
    <property type="entry name" value="POTRA"/>
    <property type="match status" value="5"/>
</dbReference>
<evidence type="ECO:0000256" key="4">
    <source>
        <dbReference type="ARBA" id="ARBA00022729"/>
    </source>
</evidence>
<evidence type="ECO:0000256" key="7">
    <source>
        <dbReference type="ARBA" id="ARBA00023237"/>
    </source>
</evidence>
<dbReference type="HAMAP" id="MF_01430">
    <property type="entry name" value="OM_assembly_BamA"/>
    <property type="match status" value="1"/>
</dbReference>
<reference evidence="11 12" key="1">
    <citation type="submission" date="2023-03" db="EMBL/GenBank/DDBJ databases">
        <authorList>
            <person name="Pearce D."/>
        </authorList>
    </citation>
    <scope>NUCLEOTIDE SEQUENCE [LARGE SCALE GENOMIC DNA]</scope>
    <source>
        <strain evidence="11">Msz</strain>
    </source>
</reference>
<feature type="domain" description="POTRA" evidence="10">
    <location>
        <begin position="94"/>
        <end position="174"/>
    </location>
</feature>
<dbReference type="PANTHER" id="PTHR12815:SF23">
    <property type="entry name" value="OUTER MEMBRANE PROTEIN ASSEMBLY FACTOR BAMA"/>
    <property type="match status" value="1"/>
</dbReference>
<accession>A0ABM9I704</accession>
<evidence type="ECO:0000256" key="3">
    <source>
        <dbReference type="ARBA" id="ARBA00022692"/>
    </source>
</evidence>
<feature type="domain" description="POTRA" evidence="10">
    <location>
        <begin position="349"/>
        <end position="423"/>
    </location>
</feature>
<gene>
    <name evidence="8 11" type="primary">bamA</name>
    <name evidence="11" type="ORF">MSZNOR_4087</name>
</gene>
<keyword evidence="12" id="KW-1185">Reference proteome</keyword>
<dbReference type="InterPro" id="IPR010827">
    <property type="entry name" value="BamA/TamA_POTRA"/>
</dbReference>
<keyword evidence="5 8" id="KW-0677">Repeat</keyword>
<evidence type="ECO:0000256" key="8">
    <source>
        <dbReference type="HAMAP-Rule" id="MF_01430"/>
    </source>
</evidence>
<comment type="subcellular location">
    <subcellularLocation>
        <location evidence="8">Cell outer membrane</location>
    </subcellularLocation>
    <subcellularLocation>
        <location evidence="1">Membrane</location>
    </subcellularLocation>
</comment>
<feature type="domain" description="POTRA" evidence="10">
    <location>
        <begin position="177"/>
        <end position="265"/>
    </location>
</feature>
<dbReference type="Gene3D" id="3.10.20.310">
    <property type="entry name" value="membrane protein fhac"/>
    <property type="match status" value="5"/>
</dbReference>
<dbReference type="PANTHER" id="PTHR12815">
    <property type="entry name" value="SORTING AND ASSEMBLY MACHINERY SAMM50 PROTEIN FAMILY MEMBER"/>
    <property type="match status" value="1"/>
</dbReference>
<dbReference type="InterPro" id="IPR000184">
    <property type="entry name" value="Bac_surfAg_D15"/>
</dbReference>
<evidence type="ECO:0000256" key="2">
    <source>
        <dbReference type="ARBA" id="ARBA00022452"/>
    </source>
</evidence>
<comment type="function">
    <text evidence="8">Part of the outer membrane protein assembly complex, which is involved in assembly and insertion of beta-barrel proteins into the outer membrane.</text>
</comment>
<dbReference type="NCBIfam" id="TIGR03303">
    <property type="entry name" value="OM_YaeT"/>
    <property type="match status" value="1"/>
</dbReference>
<protein>
    <recommendedName>
        <fullName evidence="8 9">Outer membrane protein assembly factor BamA</fullName>
    </recommendedName>
</protein>
<keyword evidence="7 8" id="KW-0998">Cell outer membrane</keyword>
<feature type="domain" description="POTRA" evidence="10">
    <location>
        <begin position="26"/>
        <end position="93"/>
    </location>
</feature>
<keyword evidence="2 8" id="KW-1134">Transmembrane beta strand</keyword>
<dbReference type="RefSeq" id="WP_026609540.1">
    <property type="nucleotide sequence ID" value="NZ_OX458333.1"/>
</dbReference>
<dbReference type="InterPro" id="IPR023707">
    <property type="entry name" value="OM_assembly_BamA"/>
</dbReference>
<feature type="domain" description="POTRA" evidence="10">
    <location>
        <begin position="268"/>
        <end position="346"/>
    </location>
</feature>
<dbReference type="InterPro" id="IPR039910">
    <property type="entry name" value="D15-like"/>
</dbReference>
<keyword evidence="6 8" id="KW-0472">Membrane</keyword>
<evidence type="ECO:0000256" key="5">
    <source>
        <dbReference type="ARBA" id="ARBA00022737"/>
    </source>
</evidence>
<evidence type="ECO:0000313" key="12">
    <source>
        <dbReference type="Proteomes" id="UP001162030"/>
    </source>
</evidence>
<sequence length="766" mass="85619">MSRYIQAKSLLLGIFCSFSAWGLEPFVIEDIRVEGLQRVSAGTVFNYLPVKVGDLFDDRQSAESIKALFKTGFFRDVRLEQDGNVLVVIVDERPSIASVKIEGNKDISTEDLTKALKGVGLSEGKVFDRQILDKVEQELRRQYYSRGKYGLKIDSSVTELPRNRVSINIKISEGKVAKIKQINIVGNNVFSDEELLDQFELSTPNLLSFYTKDDQYSKQKLSADLERLRSYYLDRGYINFEIESTQVSITPDKKEIYITINVKEGEVYTVNEVKLTGKLIVPPEELTPLVKIGPSDIFSRKLATETSKAISDRLGDEGYIFANVNMVPDINEAQKTVAITFFVDPGKQVYVRRINFQGNTKTRDEVLRREMRQMEAAWASTSKIERSKTRLERLGYFQEVNVETPAVAGTTDQIDVNYSVVEKPSGNLMAGVGFSQAQGIIFNASITQDNVFGTGKRINLTFNNSSVNTIYRIGYFNPYTTLDGISSGFDLSYRNTDASRMYIARYNTDVASAGANLGIPLNEFDSLRFNVDFEHTKLDAASRSSQEILDFIQENGNKYNTLSLSAGWVHDTLNRAIFPTKGGAQRISVLASLPFSDLTYYKASYKIQHYFPIAKDLTFMIEGEIAYGDGYGNTRDLPFFEHYFAGGPQSVRGFQPNTLGPRTRPNSQGFGGNDPFGGSSKLVGTAELFFPVPFIQDSKNLRLGTFIDAGNVFDGTYDLGEIRYSAGLSARWLSPFGALAFSVAQPINARGRDEIQNFQFSFGSGF</sequence>
<dbReference type="PIRSF" id="PIRSF006076">
    <property type="entry name" value="OM_assembly_OMP85"/>
    <property type="match status" value="1"/>
</dbReference>
<evidence type="ECO:0000259" key="10">
    <source>
        <dbReference type="PROSITE" id="PS51779"/>
    </source>
</evidence>
<organism evidence="11 12">
    <name type="scientific">Methylocaldum szegediense</name>
    <dbReference type="NCBI Taxonomy" id="73780"/>
    <lineage>
        <taxon>Bacteria</taxon>
        <taxon>Pseudomonadati</taxon>
        <taxon>Pseudomonadota</taxon>
        <taxon>Gammaproteobacteria</taxon>
        <taxon>Methylococcales</taxon>
        <taxon>Methylococcaceae</taxon>
        <taxon>Methylocaldum</taxon>
    </lineage>
</organism>
<evidence type="ECO:0000256" key="6">
    <source>
        <dbReference type="ARBA" id="ARBA00023136"/>
    </source>
</evidence>
<dbReference type="Gene3D" id="2.40.160.50">
    <property type="entry name" value="membrane protein fhac: a member of the omp85/tpsb transporter family"/>
    <property type="match status" value="1"/>
</dbReference>
<name>A0ABM9I704_9GAMM</name>
<evidence type="ECO:0000256" key="1">
    <source>
        <dbReference type="ARBA" id="ARBA00004370"/>
    </source>
</evidence>